<reference evidence="2 3" key="1">
    <citation type="submission" date="2019-06" db="EMBL/GenBank/DDBJ databases">
        <authorList>
            <person name="Palmer J.M."/>
        </authorList>
    </citation>
    <scope>NUCLEOTIDE SEQUENCE [LARGE SCALE GENOMIC DNA]</scope>
    <source>
        <strain evidence="2 3">TWF703</strain>
    </source>
</reference>
<evidence type="ECO:0000259" key="1">
    <source>
        <dbReference type="PROSITE" id="PS50181"/>
    </source>
</evidence>
<feature type="domain" description="F-box" evidence="1">
    <location>
        <begin position="6"/>
        <end position="51"/>
    </location>
</feature>
<evidence type="ECO:0000313" key="2">
    <source>
        <dbReference type="EMBL" id="KAF3139118.1"/>
    </source>
</evidence>
<dbReference type="SUPFAM" id="SSF81383">
    <property type="entry name" value="F-box domain"/>
    <property type="match status" value="1"/>
</dbReference>
<sequence>MPQLAPITLTCLPTEIILQIVSYLGLEDIKTLSASSKSCRRLALSIMFQSLTIPSDILESKIKDKDKKEYEGLQLYHQMAESTRNKNGTLYLARMDVIHVTLTSQISKTIGEITRYFRACSEILANFHNLQTVRINLDFPEEILTPIPDFQDRLFNGLFTHLSVHCPKYASIMGLSINIGIGVDILGKFPRADYFSRGIEDQENRQFLGLDSKSKLAPPYPPSLEIFDIKSKFSTTGHSYTSSFEFSTTLKGFLYSLSLIQCSGATLRTIDFDMNPWALEAIFWGRIWLHLPSNNITFPLVKSISLNIKSLPALQDSKSILPKLTAQFPNIEEVSISYERGPSRNIKDYHSYFENLAEIPGIRRLRTYWPISEFVVRSKYDLMGANELINLTRCFAVDYKLHHLEEVIFTHDDWAARHDSYRGRKRYKAISCRVNRDDYGWMEIKVGEEFRELCINIFFNLLCHNITASRASRFKATIVEVSVHR</sequence>
<evidence type="ECO:0000313" key="3">
    <source>
        <dbReference type="Proteomes" id="UP000480548"/>
    </source>
</evidence>
<name>A0A7C8P085_ORBOL</name>
<dbReference type="AlphaFoldDB" id="A0A7C8P085"/>
<dbReference type="Pfam" id="PF00646">
    <property type="entry name" value="F-box"/>
    <property type="match status" value="1"/>
</dbReference>
<dbReference type="InterPro" id="IPR036047">
    <property type="entry name" value="F-box-like_dom_sf"/>
</dbReference>
<dbReference type="Proteomes" id="UP000480548">
    <property type="component" value="Unassembled WGS sequence"/>
</dbReference>
<dbReference type="Gene3D" id="1.20.1280.50">
    <property type="match status" value="1"/>
</dbReference>
<protein>
    <recommendedName>
        <fullName evidence="1">F-box domain-containing protein</fullName>
    </recommendedName>
</protein>
<dbReference type="PROSITE" id="PS50181">
    <property type="entry name" value="FBOX"/>
    <property type="match status" value="1"/>
</dbReference>
<dbReference type="InterPro" id="IPR001810">
    <property type="entry name" value="F-box_dom"/>
</dbReference>
<proteinExistence type="predicted"/>
<accession>A0A7C8P085</accession>
<comment type="caution">
    <text evidence="2">The sequence shown here is derived from an EMBL/GenBank/DDBJ whole genome shotgun (WGS) entry which is preliminary data.</text>
</comment>
<dbReference type="EMBL" id="WIQZ01000020">
    <property type="protein sequence ID" value="KAF3139118.1"/>
    <property type="molecule type" value="Genomic_DNA"/>
</dbReference>
<dbReference type="CDD" id="cd09917">
    <property type="entry name" value="F-box_SF"/>
    <property type="match status" value="1"/>
</dbReference>
<organism evidence="2 3">
    <name type="scientific">Orbilia oligospora</name>
    <name type="common">Nematode-trapping fungus</name>
    <name type="synonym">Arthrobotrys oligospora</name>
    <dbReference type="NCBI Taxonomy" id="2813651"/>
    <lineage>
        <taxon>Eukaryota</taxon>
        <taxon>Fungi</taxon>
        <taxon>Dikarya</taxon>
        <taxon>Ascomycota</taxon>
        <taxon>Pezizomycotina</taxon>
        <taxon>Orbiliomycetes</taxon>
        <taxon>Orbiliales</taxon>
        <taxon>Orbiliaceae</taxon>
        <taxon>Orbilia</taxon>
    </lineage>
</organism>
<gene>
    <name evidence="2" type="ORF">TWF703_004058</name>
</gene>